<reference evidence="4" key="3">
    <citation type="submission" date="2025-04" db="UniProtKB">
        <authorList>
            <consortium name="RefSeq"/>
        </authorList>
    </citation>
    <scope>IDENTIFICATION</scope>
    <source>
        <strain evidence="4">CBS 304.34</strain>
    </source>
</reference>
<keyword evidence="3" id="KW-1185">Reference proteome</keyword>
<feature type="region of interest" description="Disordered" evidence="1">
    <location>
        <begin position="24"/>
        <end position="44"/>
    </location>
</feature>
<dbReference type="GeneID" id="54464747"/>
<sequence length="459" mass="52106">MCYQFDNSAKTTSFVDAFTSTTRDQLPQHDSVLTPPPKSTPPGAIAKMAPYRFIMRPIPVEHEAQVRKKTSAVVKQYRRYGKRNQGKRDRHGRLNDPEVLQTLHEFVLRDFHSHSHDSPEATGSVLAHDHQTRPLELLKSRYGLPTLYQQPGPDRERYLATGPFVDIYFKDQRIIQKVSFDMLLAFEPSAPFFSLLRKSGANADSSTPYVFALISKLSYLPVTVLIVVGWMEYECLCGPTTHSGGCKAFIESINPTGCVLLAYRLYRTFQVLGFDTQAKTIEEGFEAWIADKRVLRKYAKLVWVEERRNPSSRFVRGVAKCLARTAYREADEGLGVDLPIDFGRNYHVAAMLNEKGNEALKALVVESNPALLGGSGQGRLEERHGGTGFDQGDEGEAWPQRLVQLGRRNWRLAAPEALRGPRRVKPDLRKTLLKVRVRDWPRRILKSLDLKVERAPRME</sequence>
<evidence type="ECO:0000313" key="3">
    <source>
        <dbReference type="Proteomes" id="UP000504636"/>
    </source>
</evidence>
<reference evidence="2 4" key="1">
    <citation type="journal article" date="2020" name="Stud. Mycol.">
        <title>101 Dothideomycetes genomes: a test case for predicting lifestyles and emergence of pathogens.</title>
        <authorList>
            <person name="Haridas S."/>
            <person name="Albert R."/>
            <person name="Binder M."/>
            <person name="Bloem J."/>
            <person name="Labutti K."/>
            <person name="Salamov A."/>
            <person name="Andreopoulos B."/>
            <person name="Baker S."/>
            <person name="Barry K."/>
            <person name="Bills G."/>
            <person name="Bluhm B."/>
            <person name="Cannon C."/>
            <person name="Castanera R."/>
            <person name="Culley D."/>
            <person name="Daum C."/>
            <person name="Ezra D."/>
            <person name="Gonzalez J."/>
            <person name="Henrissat B."/>
            <person name="Kuo A."/>
            <person name="Liang C."/>
            <person name="Lipzen A."/>
            <person name="Lutzoni F."/>
            <person name="Magnuson J."/>
            <person name="Mondo S."/>
            <person name="Nolan M."/>
            <person name="Ohm R."/>
            <person name="Pangilinan J."/>
            <person name="Park H.-J."/>
            <person name="Ramirez L."/>
            <person name="Alfaro M."/>
            <person name="Sun H."/>
            <person name="Tritt A."/>
            <person name="Yoshinaga Y."/>
            <person name="Zwiers L.-H."/>
            <person name="Turgeon B."/>
            <person name="Goodwin S."/>
            <person name="Spatafora J."/>
            <person name="Crous P."/>
            <person name="Grigoriev I."/>
        </authorList>
    </citation>
    <scope>NUCLEOTIDE SEQUENCE</scope>
    <source>
        <strain evidence="2 4">CBS 304.34</strain>
    </source>
</reference>
<accession>A0A6A6YA79</accession>
<evidence type="ECO:0000256" key="1">
    <source>
        <dbReference type="SAM" id="MobiDB-lite"/>
    </source>
</evidence>
<dbReference type="RefSeq" id="XP_033571989.1">
    <property type="nucleotide sequence ID" value="XM_033723854.1"/>
</dbReference>
<dbReference type="EMBL" id="MU003710">
    <property type="protein sequence ID" value="KAF2805025.1"/>
    <property type="molecule type" value="Genomic_DNA"/>
</dbReference>
<proteinExistence type="predicted"/>
<reference evidence="4" key="2">
    <citation type="submission" date="2020-04" db="EMBL/GenBank/DDBJ databases">
        <authorList>
            <consortium name="NCBI Genome Project"/>
        </authorList>
    </citation>
    <scope>NUCLEOTIDE SEQUENCE</scope>
    <source>
        <strain evidence="4">CBS 304.34</strain>
    </source>
</reference>
<dbReference type="Proteomes" id="UP000504636">
    <property type="component" value="Unplaced"/>
</dbReference>
<dbReference type="AlphaFoldDB" id="A0A6A6YA79"/>
<name>A0A6A6YA79_9PEZI</name>
<protein>
    <submittedName>
        <fullName evidence="2 4">Uncharacterized protein</fullName>
    </submittedName>
</protein>
<evidence type="ECO:0000313" key="4">
    <source>
        <dbReference type="RefSeq" id="XP_033571989.1"/>
    </source>
</evidence>
<evidence type="ECO:0000313" key="2">
    <source>
        <dbReference type="EMBL" id="KAF2805025.1"/>
    </source>
</evidence>
<gene>
    <name evidence="2 4" type="ORF">BDZ99DRAFT_501918</name>
</gene>
<organism evidence="2">
    <name type="scientific">Mytilinidion resinicola</name>
    <dbReference type="NCBI Taxonomy" id="574789"/>
    <lineage>
        <taxon>Eukaryota</taxon>
        <taxon>Fungi</taxon>
        <taxon>Dikarya</taxon>
        <taxon>Ascomycota</taxon>
        <taxon>Pezizomycotina</taxon>
        <taxon>Dothideomycetes</taxon>
        <taxon>Pleosporomycetidae</taxon>
        <taxon>Mytilinidiales</taxon>
        <taxon>Mytilinidiaceae</taxon>
        <taxon>Mytilinidion</taxon>
    </lineage>
</organism>
<dbReference type="OrthoDB" id="10333543at2759"/>